<dbReference type="EMBL" id="JBHRTS010000011">
    <property type="protein sequence ID" value="MFC3195891.1"/>
    <property type="molecule type" value="Genomic_DNA"/>
</dbReference>
<name>A0ABV7JIJ5_9GAMM</name>
<dbReference type="InterPro" id="IPR029401">
    <property type="entry name" value="Nudix_N"/>
</dbReference>
<accession>A0ABV7JIJ5</accession>
<dbReference type="Gene3D" id="3.90.79.10">
    <property type="entry name" value="Nucleoside Triphosphate Pyrophosphohydrolase"/>
    <property type="match status" value="1"/>
</dbReference>
<dbReference type="PANTHER" id="PTHR43222">
    <property type="entry name" value="NUDIX HYDROLASE 23"/>
    <property type="match status" value="1"/>
</dbReference>
<dbReference type="InterPro" id="IPR000086">
    <property type="entry name" value="NUDIX_hydrolase_dom"/>
</dbReference>
<proteinExistence type="predicted"/>
<dbReference type="InterPro" id="IPR015797">
    <property type="entry name" value="NUDIX_hydrolase-like_dom_sf"/>
</dbReference>
<dbReference type="Proteomes" id="UP001595533">
    <property type="component" value="Unassembled WGS sequence"/>
</dbReference>
<dbReference type="Pfam" id="PF14803">
    <property type="entry name" value="Zn_ribbon_Nudix"/>
    <property type="match status" value="1"/>
</dbReference>
<comment type="caution">
    <text evidence="2">The sequence shown here is derived from an EMBL/GenBank/DDBJ whole genome shotgun (WGS) entry which is preliminary data.</text>
</comment>
<dbReference type="Gene3D" id="2.20.70.10">
    <property type="match status" value="1"/>
</dbReference>
<dbReference type="RefSeq" id="WP_077412785.1">
    <property type="nucleotide sequence ID" value="NZ_JBHRTS010000011.1"/>
</dbReference>
<dbReference type="PROSITE" id="PS51462">
    <property type="entry name" value="NUDIX"/>
    <property type="match status" value="1"/>
</dbReference>
<keyword evidence="3" id="KW-1185">Reference proteome</keyword>
<evidence type="ECO:0000313" key="3">
    <source>
        <dbReference type="Proteomes" id="UP001595533"/>
    </source>
</evidence>
<sequence length="193" mass="22023">MLIKFCNQCGHEVKYQVPHGDDKPRAICQRCFHIQYENPKIVNACIVEHGGKILLGKRTIEPRKGFWNVPAGFMENGEATRSGAVREVKEEVLAELKNVTLFGVYNIIQRNQVHVYFRGELAHDEYGAGAETSDARLFAPEDIPWDRLAFPVGITALKRYIKEMPTGDFTIKEEDIIIDYDLLKQFDPQPSND</sequence>
<organism evidence="2 3">
    <name type="scientific">Marinicella sediminis</name>
    <dbReference type="NCBI Taxonomy" id="1792834"/>
    <lineage>
        <taxon>Bacteria</taxon>
        <taxon>Pseudomonadati</taxon>
        <taxon>Pseudomonadota</taxon>
        <taxon>Gammaproteobacteria</taxon>
        <taxon>Lysobacterales</taxon>
        <taxon>Marinicellaceae</taxon>
        <taxon>Marinicella</taxon>
    </lineage>
</organism>
<feature type="domain" description="Nudix hydrolase" evidence="1">
    <location>
        <begin position="37"/>
        <end position="160"/>
    </location>
</feature>
<dbReference type="EC" id="3.6.-.-" evidence="2"/>
<evidence type="ECO:0000259" key="1">
    <source>
        <dbReference type="PROSITE" id="PS51462"/>
    </source>
</evidence>
<dbReference type="PANTHER" id="PTHR43222:SF2">
    <property type="entry name" value="NUDIX HYDROLASE 23, CHLOROPLASTIC"/>
    <property type="match status" value="1"/>
</dbReference>
<keyword evidence="2" id="KW-0378">Hydrolase</keyword>
<dbReference type="SUPFAM" id="SSF55811">
    <property type="entry name" value="Nudix"/>
    <property type="match status" value="1"/>
</dbReference>
<dbReference type="GO" id="GO:0016787">
    <property type="term" value="F:hydrolase activity"/>
    <property type="evidence" value="ECO:0007669"/>
    <property type="project" value="UniProtKB-KW"/>
</dbReference>
<evidence type="ECO:0000313" key="2">
    <source>
        <dbReference type="EMBL" id="MFC3195891.1"/>
    </source>
</evidence>
<dbReference type="CDD" id="cd04511">
    <property type="entry name" value="NUDIX_Hydrolase"/>
    <property type="match status" value="1"/>
</dbReference>
<reference evidence="3" key="1">
    <citation type="journal article" date="2019" name="Int. J. Syst. Evol. Microbiol.">
        <title>The Global Catalogue of Microorganisms (GCM) 10K type strain sequencing project: providing services to taxonomists for standard genome sequencing and annotation.</title>
        <authorList>
            <consortium name="The Broad Institute Genomics Platform"/>
            <consortium name="The Broad Institute Genome Sequencing Center for Infectious Disease"/>
            <person name="Wu L."/>
            <person name="Ma J."/>
        </authorList>
    </citation>
    <scope>NUCLEOTIDE SEQUENCE [LARGE SCALE GENOMIC DNA]</scope>
    <source>
        <strain evidence="3">KCTC 42953</strain>
    </source>
</reference>
<gene>
    <name evidence="2" type="ORF">ACFODZ_16675</name>
</gene>
<protein>
    <submittedName>
        <fullName evidence="2">NUDIX hydrolase</fullName>
        <ecNumber evidence="2">3.6.-.-</ecNumber>
    </submittedName>
</protein>
<dbReference type="Pfam" id="PF00293">
    <property type="entry name" value="NUDIX"/>
    <property type="match status" value="1"/>
</dbReference>